<gene>
    <name evidence="4" type="ORF">ROA7450_03341</name>
</gene>
<evidence type="ECO:0000259" key="3">
    <source>
        <dbReference type="Pfam" id="PF00685"/>
    </source>
</evidence>
<dbReference type="GO" id="GO:0008146">
    <property type="term" value="F:sulfotransferase activity"/>
    <property type="evidence" value="ECO:0007669"/>
    <property type="project" value="InterPro"/>
</dbReference>
<feature type="domain" description="Sulfotransferase" evidence="3">
    <location>
        <begin position="35"/>
        <end position="231"/>
    </location>
</feature>
<protein>
    <submittedName>
        <fullName evidence="4">Sulfotransferase domain protein</fullName>
    </submittedName>
</protein>
<dbReference type="EMBL" id="FWFX01000012">
    <property type="protein sequence ID" value="SLN63695.1"/>
    <property type="molecule type" value="Genomic_DNA"/>
</dbReference>
<keyword evidence="5" id="KW-1185">Reference proteome</keyword>
<dbReference type="RefSeq" id="WP_159454076.1">
    <property type="nucleotide sequence ID" value="NZ_FWFX01000012.1"/>
</dbReference>
<dbReference type="AlphaFoldDB" id="A0A1X6ZWA1"/>
<proteinExistence type="inferred from homology"/>
<name>A0A1X6ZWA1_9RHOB</name>
<dbReference type="Gene3D" id="3.40.50.300">
    <property type="entry name" value="P-loop containing nucleotide triphosphate hydrolases"/>
    <property type="match status" value="1"/>
</dbReference>
<organism evidence="4 5">
    <name type="scientific">Roseovarius albus</name>
    <dbReference type="NCBI Taxonomy" id="1247867"/>
    <lineage>
        <taxon>Bacteria</taxon>
        <taxon>Pseudomonadati</taxon>
        <taxon>Pseudomonadota</taxon>
        <taxon>Alphaproteobacteria</taxon>
        <taxon>Rhodobacterales</taxon>
        <taxon>Roseobacteraceae</taxon>
        <taxon>Roseovarius</taxon>
    </lineage>
</organism>
<keyword evidence="2 4" id="KW-0808">Transferase</keyword>
<evidence type="ECO:0000256" key="1">
    <source>
        <dbReference type="ARBA" id="ARBA00005771"/>
    </source>
</evidence>
<comment type="similarity">
    <text evidence="1">Belongs to the sulfotransferase 1 family.</text>
</comment>
<sequence>MTKARPTTIEGMRENMKGFATDEGVHRGLTYKPDPTDIFISPYAKCGTTWMQQIVHGLRTGGVMDFAEITEVVPWLELAHDMGVDINAPQAAVPRAFKSHLNWENIPKGGRYIVVLRDPLDAFVSLYKFLDGWHFESGSISLPDFAEYFLNREPSNNYWGHLSGWWEQRHNLKVMLLSFEDMKQDLPAVVKSVADFMGVADQATIDVATHQAGFEFMKAHPTQFDDHLLRQARDAACNLPADGVSTKVSQGKSGAGRQMVGDEIRAAFARRWSETIEREYGLPNYAALRQAIKQNQS</sequence>
<dbReference type="Proteomes" id="UP000193061">
    <property type="component" value="Unassembled WGS sequence"/>
</dbReference>
<dbReference type="Pfam" id="PF00685">
    <property type="entry name" value="Sulfotransfer_1"/>
    <property type="match status" value="1"/>
</dbReference>
<reference evidence="4 5" key="1">
    <citation type="submission" date="2017-03" db="EMBL/GenBank/DDBJ databases">
        <authorList>
            <person name="Afonso C.L."/>
            <person name="Miller P.J."/>
            <person name="Scott M.A."/>
            <person name="Spackman E."/>
            <person name="Goraichik I."/>
            <person name="Dimitrov K.M."/>
            <person name="Suarez D.L."/>
            <person name="Swayne D.E."/>
        </authorList>
    </citation>
    <scope>NUCLEOTIDE SEQUENCE [LARGE SCALE GENOMIC DNA]</scope>
    <source>
        <strain evidence="4 5">CECT 7450</strain>
    </source>
</reference>
<dbReference type="InterPro" id="IPR000863">
    <property type="entry name" value="Sulfotransferase_dom"/>
</dbReference>
<evidence type="ECO:0000256" key="2">
    <source>
        <dbReference type="ARBA" id="ARBA00022679"/>
    </source>
</evidence>
<evidence type="ECO:0000313" key="4">
    <source>
        <dbReference type="EMBL" id="SLN63695.1"/>
    </source>
</evidence>
<dbReference type="InterPro" id="IPR027417">
    <property type="entry name" value="P-loop_NTPase"/>
</dbReference>
<dbReference type="SUPFAM" id="SSF52540">
    <property type="entry name" value="P-loop containing nucleoside triphosphate hydrolases"/>
    <property type="match status" value="1"/>
</dbReference>
<evidence type="ECO:0000313" key="5">
    <source>
        <dbReference type="Proteomes" id="UP000193061"/>
    </source>
</evidence>
<dbReference type="OrthoDB" id="3399180at2"/>
<dbReference type="PANTHER" id="PTHR11783">
    <property type="entry name" value="SULFOTRANSFERASE SULT"/>
    <property type="match status" value="1"/>
</dbReference>
<accession>A0A1X6ZWA1</accession>